<dbReference type="PROSITE" id="PS50057">
    <property type="entry name" value="FERM_3"/>
    <property type="match status" value="1"/>
</dbReference>
<dbReference type="SUPFAM" id="SSF47031">
    <property type="entry name" value="Second domain of FERM"/>
    <property type="match status" value="1"/>
</dbReference>
<dbReference type="InterPro" id="IPR011993">
    <property type="entry name" value="PH-like_dom_sf"/>
</dbReference>
<keyword evidence="3" id="KW-0732">Signal</keyword>
<accession>A0A139WN48</accession>
<dbReference type="InterPro" id="IPR000299">
    <property type="entry name" value="FERM_domain"/>
</dbReference>
<dbReference type="Gene3D" id="1.10.510.10">
    <property type="entry name" value="Transferase(Phosphotransferase) domain 1"/>
    <property type="match status" value="1"/>
</dbReference>
<evidence type="ECO:0000259" key="6">
    <source>
        <dbReference type="PROSITE" id="PS51377"/>
    </source>
</evidence>
<dbReference type="InterPro" id="IPR019749">
    <property type="entry name" value="Band_41_domain"/>
</dbReference>
<evidence type="ECO:0000256" key="1">
    <source>
        <dbReference type="ARBA" id="ARBA00022737"/>
    </source>
</evidence>
<dbReference type="SUPFAM" id="SSF56112">
    <property type="entry name" value="Protein kinase-like (PK-like)"/>
    <property type="match status" value="1"/>
</dbReference>
<dbReference type="AlphaFoldDB" id="A0A139WN48"/>
<evidence type="ECO:0000256" key="3">
    <source>
        <dbReference type="SAM" id="SignalP"/>
    </source>
</evidence>
<dbReference type="Gene3D" id="2.30.42.10">
    <property type="match status" value="1"/>
</dbReference>
<feature type="chain" id="PRO_5007300209" evidence="3">
    <location>
        <begin position="18"/>
        <end position="1259"/>
    </location>
</feature>
<evidence type="ECO:0000313" key="7">
    <source>
        <dbReference type="EMBL" id="KYB29286.1"/>
    </source>
</evidence>
<dbReference type="PROSITE" id="PS51377">
    <property type="entry name" value="KIND"/>
    <property type="match status" value="1"/>
</dbReference>
<dbReference type="InterPro" id="IPR029071">
    <property type="entry name" value="Ubiquitin-like_domsf"/>
</dbReference>
<gene>
    <name evidence="7" type="primary">AUGUSTUS-3.0.2_31000</name>
    <name evidence="7" type="ORF">TcasGA2_TC031000</name>
</gene>
<feature type="region of interest" description="Disordered" evidence="2">
    <location>
        <begin position="351"/>
        <end position="381"/>
    </location>
</feature>
<dbReference type="InterPro" id="IPR036034">
    <property type="entry name" value="PDZ_sf"/>
</dbReference>
<dbReference type="OMA" id="MPNAYSG"/>
<dbReference type="InParanoid" id="A0A139WN48"/>
<sequence length="1259" mass="140931">MFDIVFVFFLFLVGVTCLVYYLPGRRPEPEDRPLQCYVTVTSADVQGMSRSRIKEARLHGGPSLGQLLTARPSGLTEPECWAILCQAVQALQDLFLSDGASGDSCIPLVTPSTLILSSRGRVKLCQSSTVFGCGPPAHLAGYLAPEYRPNKQCSDTETEKMWIFALGETLKRVTLTSHSATLRLSNELYQVLVDMTKVHVAARASLMYLLEVISDYCKRRQQNRPFSHIVMDLHQEAMAAVELALDTPWGPPAMPELRPRTRNRSESNADGIGTIPRRWISLTRPQDPVPKLTKEASTSMEDLSFSIPISNAPGSLVRPKSMCVPDMRYFNNDLPKDFQFCASATNRLSDLAAGSGPKLSRAERLDGGSSGRRPRMRRNPVQRAASRLYRASVDVDSARDCVGPEFVVRASLPSKQITMPDFKGQKKHVTVIMLNGQKVDVLCNPNTTTAGQLFEAIIQKEHIEENFMLGLSALIAGDFVFLPSDTRICKAVQAGNAQNATLTLFMRVRFFLPSLRGIRGSQARHLLYLQLRRSILEHQLPCSFSQLIELDGLALQAEFGNYGEREHGARDYFLLEHYVPETMSCAIDDQYGLRQELIRSHISKRGLSAEKAEQDFIILAQSLPHYGGHFYTATWMLKDNNHKDVWLYISAQGINLYERDRSTSNCGPQLYEMFEWRSIQTLCYSKQYLCILPHSKILHSSKLKKYKLKMDHKKSYFTFRLASLHHQFFLRLRTEYTSLQTLSQQFGIPLKDMKNETNSLCKLEALTNPNYMALDQSTVNAETEFKIEFRASSKCSSNKASSENKCRRAKSVSDDINEDYQNKENEHPSDRNSSGLVLDSCYLSGLGNINPDKRRGVKMGTRMFSNIGPRVSRSMEAMNAPSHEYLEEMSLQSVSLHCSSTSISRSPTAECLPTNEAYIIDSSVKSCANPFLPDFQESLSETLLNKLNNISFEEERILSTVSVERDCKGSLGLQITEGSDGNVYIQSVILGGPAHLSGNILSGDQVVAVDGQSLLGMKYKNALNLLTNTGRKVEFVLSRIAPSRQSTLRIGDAKVNLSNISESHLKSLRLENTMNKLKRLSYPNNNRVLVGSPVEKHVTESCLDISNFHKYGSSNTSTEVPYHKHIRYEIEPETENVMARKNLPQSQSNTPVTSLNKNISKSCNHIYDEADRAVVVDVIPKNGANSRSLDRKLGKSCAQEDNKCKPTIPPIALPRSLGLSRKWRGPVRYPVTPVKKTIGGDLDNHTNYLSNSDDDQVFI</sequence>
<feature type="domain" description="PDZ" evidence="5">
    <location>
        <begin position="960"/>
        <end position="1041"/>
    </location>
</feature>
<dbReference type="InterPro" id="IPR047145">
    <property type="entry name" value="FRMD6-like"/>
</dbReference>
<dbReference type="GO" id="GO:0098592">
    <property type="term" value="C:cytoplasmic side of apical plasma membrane"/>
    <property type="evidence" value="ECO:0000318"/>
    <property type="project" value="GO_Central"/>
</dbReference>
<dbReference type="Proteomes" id="UP000007266">
    <property type="component" value="Linkage group 2"/>
</dbReference>
<feature type="signal peptide" evidence="3">
    <location>
        <begin position="1"/>
        <end position="17"/>
    </location>
</feature>
<dbReference type="Pfam" id="PF09380">
    <property type="entry name" value="FERM_C"/>
    <property type="match status" value="1"/>
</dbReference>
<dbReference type="Pfam" id="PF00373">
    <property type="entry name" value="FERM_M"/>
    <property type="match status" value="1"/>
</dbReference>
<evidence type="ECO:0000313" key="8">
    <source>
        <dbReference type="Proteomes" id="UP000007266"/>
    </source>
</evidence>
<dbReference type="SMART" id="SM00295">
    <property type="entry name" value="B41"/>
    <property type="match status" value="1"/>
</dbReference>
<dbReference type="InterPro" id="IPR019748">
    <property type="entry name" value="FERM_central"/>
</dbReference>
<dbReference type="InterPro" id="IPR011019">
    <property type="entry name" value="KIND_dom"/>
</dbReference>
<dbReference type="EMBL" id="KQ971312">
    <property type="protein sequence ID" value="KYB29286.1"/>
    <property type="molecule type" value="Genomic_DNA"/>
</dbReference>
<dbReference type="SUPFAM" id="SSF50156">
    <property type="entry name" value="PDZ domain-like"/>
    <property type="match status" value="1"/>
</dbReference>
<dbReference type="STRING" id="7070.A0A139WN48"/>
<feature type="domain" description="KIND" evidence="6">
    <location>
        <begin position="62"/>
        <end position="243"/>
    </location>
</feature>
<dbReference type="PRINTS" id="PR00935">
    <property type="entry name" value="BAND41"/>
</dbReference>
<dbReference type="InterPro" id="IPR011009">
    <property type="entry name" value="Kinase-like_dom_sf"/>
</dbReference>
<keyword evidence="8" id="KW-1185">Reference proteome</keyword>
<dbReference type="eggNOG" id="KOG0792">
    <property type="taxonomic scope" value="Eukaryota"/>
</dbReference>
<dbReference type="PANTHER" id="PTHR13429">
    <property type="entry name" value="FERM DOMAIN (PROTEIN4.1-EZRIN-RADIXIN-MOESIN) FAMILY"/>
    <property type="match status" value="1"/>
</dbReference>
<evidence type="ECO:0000259" key="5">
    <source>
        <dbReference type="PROSITE" id="PS50106"/>
    </source>
</evidence>
<dbReference type="SUPFAM" id="SSF54236">
    <property type="entry name" value="Ubiquitin-like"/>
    <property type="match status" value="1"/>
</dbReference>
<dbReference type="PANTHER" id="PTHR13429:SF12">
    <property type="entry name" value="FERM AND PDZ DOMAIN-CONTAINING PROTEIN 2"/>
    <property type="match status" value="1"/>
</dbReference>
<protein>
    <submittedName>
        <fullName evidence="7">Uncharacterized protein</fullName>
    </submittedName>
</protein>
<dbReference type="InterPro" id="IPR018980">
    <property type="entry name" value="FERM_PH-like_C"/>
</dbReference>
<reference evidence="7 8" key="2">
    <citation type="journal article" date="2010" name="Nucleic Acids Res.">
        <title>BeetleBase in 2010: revisions to provide comprehensive genomic information for Tribolium castaneum.</title>
        <authorList>
            <person name="Kim H.S."/>
            <person name="Murphy T."/>
            <person name="Xia J."/>
            <person name="Caragea D."/>
            <person name="Park Y."/>
            <person name="Beeman R.W."/>
            <person name="Lorenzen M.D."/>
            <person name="Butcher S."/>
            <person name="Manak J.R."/>
            <person name="Brown S.J."/>
        </authorList>
    </citation>
    <scope>GENOME REANNOTATION</scope>
    <source>
        <strain evidence="7 8">Georgia GA2</strain>
    </source>
</reference>
<keyword evidence="1" id="KW-0677">Repeat</keyword>
<dbReference type="PROSITE" id="PS50106">
    <property type="entry name" value="PDZ"/>
    <property type="match status" value="1"/>
</dbReference>
<organism evidence="7 8">
    <name type="scientific">Tribolium castaneum</name>
    <name type="common">Red flour beetle</name>
    <dbReference type="NCBI Taxonomy" id="7070"/>
    <lineage>
        <taxon>Eukaryota</taxon>
        <taxon>Metazoa</taxon>
        <taxon>Ecdysozoa</taxon>
        <taxon>Arthropoda</taxon>
        <taxon>Hexapoda</taxon>
        <taxon>Insecta</taxon>
        <taxon>Pterygota</taxon>
        <taxon>Neoptera</taxon>
        <taxon>Endopterygota</taxon>
        <taxon>Coleoptera</taxon>
        <taxon>Polyphaga</taxon>
        <taxon>Cucujiformia</taxon>
        <taxon>Tenebrionidae</taxon>
        <taxon>Tenebrionidae incertae sedis</taxon>
        <taxon>Tribolium</taxon>
    </lineage>
</organism>
<feature type="region of interest" description="Disordered" evidence="2">
    <location>
        <begin position="797"/>
        <end position="833"/>
    </location>
</feature>
<dbReference type="SMART" id="SM01196">
    <property type="entry name" value="FERM_C"/>
    <property type="match status" value="1"/>
</dbReference>
<dbReference type="InterPro" id="IPR035963">
    <property type="entry name" value="FERM_2"/>
</dbReference>
<dbReference type="SUPFAM" id="SSF50729">
    <property type="entry name" value="PH domain-like"/>
    <property type="match status" value="1"/>
</dbReference>
<dbReference type="GO" id="GO:0035332">
    <property type="term" value="P:positive regulation of hippo signaling"/>
    <property type="evidence" value="ECO:0000318"/>
    <property type="project" value="GO_Central"/>
</dbReference>
<dbReference type="GO" id="GO:0009887">
    <property type="term" value="P:animal organ morphogenesis"/>
    <property type="evidence" value="ECO:0007669"/>
    <property type="project" value="UniProtKB-ARBA"/>
</dbReference>
<dbReference type="SMART" id="SM00228">
    <property type="entry name" value="PDZ"/>
    <property type="match status" value="1"/>
</dbReference>
<dbReference type="CDD" id="cd14473">
    <property type="entry name" value="FERM_B-lobe"/>
    <property type="match status" value="1"/>
</dbReference>
<dbReference type="GO" id="GO:0030182">
    <property type="term" value="P:neuron differentiation"/>
    <property type="evidence" value="ECO:0007669"/>
    <property type="project" value="UniProtKB-ARBA"/>
</dbReference>
<dbReference type="InterPro" id="IPR001478">
    <property type="entry name" value="PDZ"/>
</dbReference>
<proteinExistence type="predicted"/>
<evidence type="ECO:0000256" key="2">
    <source>
        <dbReference type="SAM" id="MobiDB-lite"/>
    </source>
</evidence>
<name>A0A139WN48_TRICA</name>
<dbReference type="Gene3D" id="1.20.80.10">
    <property type="match status" value="1"/>
</dbReference>
<feature type="domain" description="FERM" evidence="4">
    <location>
        <begin position="427"/>
        <end position="733"/>
    </location>
</feature>
<reference evidence="7 8" key="1">
    <citation type="journal article" date="2008" name="Nature">
        <title>The genome of the model beetle and pest Tribolium castaneum.</title>
        <authorList>
            <consortium name="Tribolium Genome Sequencing Consortium"/>
            <person name="Richards S."/>
            <person name="Gibbs R.A."/>
            <person name="Weinstock G.M."/>
            <person name="Brown S.J."/>
            <person name="Denell R."/>
            <person name="Beeman R.W."/>
            <person name="Gibbs R."/>
            <person name="Beeman R.W."/>
            <person name="Brown S.J."/>
            <person name="Bucher G."/>
            <person name="Friedrich M."/>
            <person name="Grimmelikhuijzen C.J."/>
            <person name="Klingler M."/>
            <person name="Lorenzen M."/>
            <person name="Richards S."/>
            <person name="Roth S."/>
            <person name="Schroder R."/>
            <person name="Tautz D."/>
            <person name="Zdobnov E.M."/>
            <person name="Muzny D."/>
            <person name="Gibbs R.A."/>
            <person name="Weinstock G.M."/>
            <person name="Attaway T."/>
            <person name="Bell S."/>
            <person name="Buhay C.J."/>
            <person name="Chandrabose M.N."/>
            <person name="Chavez D."/>
            <person name="Clerk-Blankenburg K.P."/>
            <person name="Cree A."/>
            <person name="Dao M."/>
            <person name="Davis C."/>
            <person name="Chacko J."/>
            <person name="Dinh H."/>
            <person name="Dugan-Rocha S."/>
            <person name="Fowler G."/>
            <person name="Garner T.T."/>
            <person name="Garnes J."/>
            <person name="Gnirke A."/>
            <person name="Hawes A."/>
            <person name="Hernandez J."/>
            <person name="Hines S."/>
            <person name="Holder M."/>
            <person name="Hume J."/>
            <person name="Jhangiani S.N."/>
            <person name="Joshi V."/>
            <person name="Khan Z.M."/>
            <person name="Jackson L."/>
            <person name="Kovar C."/>
            <person name="Kowis A."/>
            <person name="Lee S."/>
            <person name="Lewis L.R."/>
            <person name="Margolis J."/>
            <person name="Morgan M."/>
            <person name="Nazareth L.V."/>
            <person name="Nguyen N."/>
            <person name="Okwuonu G."/>
            <person name="Parker D."/>
            <person name="Richards S."/>
            <person name="Ruiz S.J."/>
            <person name="Santibanez J."/>
            <person name="Savard J."/>
            <person name="Scherer S.E."/>
            <person name="Schneider B."/>
            <person name="Sodergren E."/>
            <person name="Tautz D."/>
            <person name="Vattahil S."/>
            <person name="Villasana D."/>
            <person name="White C.S."/>
            <person name="Wright R."/>
            <person name="Park Y."/>
            <person name="Beeman R.W."/>
            <person name="Lord J."/>
            <person name="Oppert B."/>
            <person name="Lorenzen M."/>
            <person name="Brown S."/>
            <person name="Wang L."/>
            <person name="Savard J."/>
            <person name="Tautz D."/>
            <person name="Richards S."/>
            <person name="Weinstock G."/>
            <person name="Gibbs R.A."/>
            <person name="Liu Y."/>
            <person name="Worley K."/>
            <person name="Weinstock G."/>
            <person name="Elsik C.G."/>
            <person name="Reese J.T."/>
            <person name="Elhaik E."/>
            <person name="Landan G."/>
            <person name="Graur D."/>
            <person name="Arensburger P."/>
            <person name="Atkinson P."/>
            <person name="Beeman R.W."/>
            <person name="Beidler J."/>
            <person name="Brown S.J."/>
            <person name="Demuth J.P."/>
            <person name="Drury D.W."/>
            <person name="Du Y.Z."/>
            <person name="Fujiwara H."/>
            <person name="Lorenzen M."/>
            <person name="Maselli V."/>
            <person name="Osanai M."/>
            <person name="Park Y."/>
            <person name="Robertson H.M."/>
            <person name="Tu Z."/>
            <person name="Wang J.J."/>
            <person name="Wang S."/>
            <person name="Richards S."/>
            <person name="Song H."/>
            <person name="Zhang L."/>
            <person name="Sodergren E."/>
            <person name="Werner D."/>
            <person name="Stanke M."/>
            <person name="Morgenstern B."/>
            <person name="Solovyev V."/>
            <person name="Kosarev P."/>
            <person name="Brown G."/>
            <person name="Chen H.C."/>
            <person name="Ermolaeva O."/>
            <person name="Hlavina W."/>
            <person name="Kapustin Y."/>
            <person name="Kiryutin B."/>
            <person name="Kitts P."/>
            <person name="Maglott D."/>
            <person name="Pruitt K."/>
            <person name="Sapojnikov V."/>
            <person name="Souvorov A."/>
            <person name="Mackey A.J."/>
            <person name="Waterhouse R.M."/>
            <person name="Wyder S."/>
            <person name="Zdobnov E.M."/>
            <person name="Zdobnov E.M."/>
            <person name="Wyder S."/>
            <person name="Kriventseva E.V."/>
            <person name="Kadowaki T."/>
            <person name="Bork P."/>
            <person name="Aranda M."/>
            <person name="Bao R."/>
            <person name="Beermann A."/>
            <person name="Berns N."/>
            <person name="Bolognesi R."/>
            <person name="Bonneton F."/>
            <person name="Bopp D."/>
            <person name="Brown S.J."/>
            <person name="Bucher G."/>
            <person name="Butts T."/>
            <person name="Chaumot A."/>
            <person name="Denell R.E."/>
            <person name="Ferrier D.E."/>
            <person name="Friedrich M."/>
            <person name="Gordon C.M."/>
            <person name="Jindra M."/>
            <person name="Klingler M."/>
            <person name="Lan Q."/>
            <person name="Lattorff H.M."/>
            <person name="Laudet V."/>
            <person name="von Levetsow C."/>
            <person name="Liu Z."/>
            <person name="Lutz R."/>
            <person name="Lynch J.A."/>
            <person name="da Fonseca R.N."/>
            <person name="Posnien N."/>
            <person name="Reuter R."/>
            <person name="Roth S."/>
            <person name="Savard J."/>
            <person name="Schinko J.B."/>
            <person name="Schmitt C."/>
            <person name="Schoppmeier M."/>
            <person name="Schroder R."/>
            <person name="Shippy T.D."/>
            <person name="Simonnet F."/>
            <person name="Marques-Souza H."/>
            <person name="Tautz D."/>
            <person name="Tomoyasu Y."/>
            <person name="Trauner J."/>
            <person name="Van der Zee M."/>
            <person name="Vervoort M."/>
            <person name="Wittkopp N."/>
            <person name="Wimmer E.A."/>
            <person name="Yang X."/>
            <person name="Jones A.K."/>
            <person name="Sattelle D.B."/>
            <person name="Ebert P.R."/>
            <person name="Nelson D."/>
            <person name="Scott J.G."/>
            <person name="Beeman R.W."/>
            <person name="Muthukrishnan S."/>
            <person name="Kramer K.J."/>
            <person name="Arakane Y."/>
            <person name="Beeman R.W."/>
            <person name="Zhu Q."/>
            <person name="Hogenkamp D."/>
            <person name="Dixit R."/>
            <person name="Oppert B."/>
            <person name="Jiang H."/>
            <person name="Zou Z."/>
            <person name="Marshall J."/>
            <person name="Elpidina E."/>
            <person name="Vinokurov K."/>
            <person name="Oppert C."/>
            <person name="Zou Z."/>
            <person name="Evans J."/>
            <person name="Lu Z."/>
            <person name="Zhao P."/>
            <person name="Sumathipala N."/>
            <person name="Altincicek B."/>
            <person name="Vilcinskas A."/>
            <person name="Williams M."/>
            <person name="Hultmark D."/>
            <person name="Hetru C."/>
            <person name="Jiang H."/>
            <person name="Grimmelikhuijzen C.J."/>
            <person name="Hauser F."/>
            <person name="Cazzamali G."/>
            <person name="Williamson M."/>
            <person name="Park Y."/>
            <person name="Li B."/>
            <person name="Tanaka Y."/>
            <person name="Predel R."/>
            <person name="Neupert S."/>
            <person name="Schachtner J."/>
            <person name="Verleyen P."/>
            <person name="Raible F."/>
            <person name="Bork P."/>
            <person name="Friedrich M."/>
            <person name="Walden K.K."/>
            <person name="Robertson H.M."/>
            <person name="Angeli S."/>
            <person name="Foret S."/>
            <person name="Bucher G."/>
            <person name="Schuetz S."/>
            <person name="Maleszka R."/>
            <person name="Wimmer E.A."/>
            <person name="Beeman R.W."/>
            <person name="Lorenzen M."/>
            <person name="Tomoyasu Y."/>
            <person name="Miller S.C."/>
            <person name="Grossmann D."/>
            <person name="Bucher G."/>
        </authorList>
    </citation>
    <scope>NUCLEOTIDE SEQUENCE [LARGE SCALE GENOMIC DNA]</scope>
    <source>
        <strain evidence="7 8">Georgia GA2</strain>
    </source>
</reference>
<evidence type="ECO:0000259" key="4">
    <source>
        <dbReference type="PROSITE" id="PS50057"/>
    </source>
</evidence>
<dbReference type="Pfam" id="PF00595">
    <property type="entry name" value="PDZ"/>
    <property type="match status" value="1"/>
</dbReference>
<feature type="compositionally biased region" description="Basic and acidic residues" evidence="2">
    <location>
        <begin position="820"/>
        <end position="830"/>
    </location>
</feature>
<dbReference type="InterPro" id="IPR014352">
    <property type="entry name" value="FERM/acyl-CoA-bd_prot_sf"/>
</dbReference>
<dbReference type="Gene3D" id="2.30.29.30">
    <property type="entry name" value="Pleckstrin-homology domain (PH domain)/Phosphotyrosine-binding domain (PTB)"/>
    <property type="match status" value="1"/>
</dbReference>